<evidence type="ECO:0000313" key="1">
    <source>
        <dbReference type="EMBL" id="TCT38863.1"/>
    </source>
</evidence>
<keyword evidence="2" id="KW-1185">Reference proteome</keyword>
<dbReference type="Proteomes" id="UP000295097">
    <property type="component" value="Unassembled WGS sequence"/>
</dbReference>
<accession>A0A4R3NTG7</accession>
<protein>
    <submittedName>
        <fullName evidence="1">Uncharacterized protein YbaA (DUF1428 family)</fullName>
    </submittedName>
</protein>
<comment type="caution">
    <text evidence="1">The sequence shown here is derived from an EMBL/GenBank/DDBJ whole genome shotgun (WGS) entry which is preliminary data.</text>
</comment>
<organism evidence="1 2">
    <name type="scientific">Martelella mediterranea</name>
    <dbReference type="NCBI Taxonomy" id="293089"/>
    <lineage>
        <taxon>Bacteria</taxon>
        <taxon>Pseudomonadati</taxon>
        <taxon>Pseudomonadota</taxon>
        <taxon>Alphaproteobacteria</taxon>
        <taxon>Hyphomicrobiales</taxon>
        <taxon>Aurantimonadaceae</taxon>
        <taxon>Martelella</taxon>
    </lineage>
</organism>
<name>A0A4R3NTG7_9HYPH</name>
<reference evidence="1 2" key="1">
    <citation type="submission" date="2019-03" db="EMBL/GenBank/DDBJ databases">
        <title>Freshwater and sediment microbial communities from various areas in North America, analyzing microbe dynamics in response to fracking.</title>
        <authorList>
            <person name="Lamendella R."/>
        </authorList>
    </citation>
    <scope>NUCLEOTIDE SEQUENCE [LARGE SCALE GENOMIC DNA]</scope>
    <source>
        <strain evidence="1 2">175.2</strain>
    </source>
</reference>
<dbReference type="EMBL" id="SMAR01000015">
    <property type="protein sequence ID" value="TCT38863.1"/>
    <property type="molecule type" value="Genomic_DNA"/>
</dbReference>
<evidence type="ECO:0000313" key="2">
    <source>
        <dbReference type="Proteomes" id="UP000295097"/>
    </source>
</evidence>
<dbReference type="InterPro" id="IPR009874">
    <property type="entry name" value="DUF1428"/>
</dbReference>
<sequence>MTYFTGSVAAVPVANKQKYLEHVEAAWPLMRSYGATRMVETWGVDVPEGKLTDLYRAVQAQEGEAIVFAWIEWPNKEVADASWEKMQQDPAMKTLPEMPFDGKRMVWGGFELMFDSEAAK</sequence>
<gene>
    <name evidence="1" type="ORF">EDC90_101575</name>
</gene>
<dbReference type="AlphaFoldDB" id="A0A4R3NTG7"/>
<dbReference type="SUPFAM" id="SSF54909">
    <property type="entry name" value="Dimeric alpha+beta barrel"/>
    <property type="match status" value="1"/>
</dbReference>
<dbReference type="Pfam" id="PF07237">
    <property type="entry name" value="DUF1428"/>
    <property type="match status" value="1"/>
</dbReference>
<dbReference type="PIRSF" id="PIRSF007028">
    <property type="entry name" value="UCP007028"/>
    <property type="match status" value="1"/>
</dbReference>
<proteinExistence type="predicted"/>
<dbReference type="Gene3D" id="3.30.70.100">
    <property type="match status" value="1"/>
</dbReference>
<dbReference type="RefSeq" id="WP_132311570.1">
    <property type="nucleotide sequence ID" value="NZ_SMAR01000015.1"/>
</dbReference>
<dbReference type="InterPro" id="IPR011008">
    <property type="entry name" value="Dimeric_a/b-barrel"/>
</dbReference>
<dbReference type="OrthoDB" id="9792392at2"/>